<evidence type="ECO:0000256" key="3">
    <source>
        <dbReference type="SAM" id="MobiDB-lite"/>
    </source>
</evidence>
<comment type="caution">
    <text evidence="5">The sequence shown here is derived from an EMBL/GenBank/DDBJ whole genome shotgun (WGS) entry which is preliminary data.</text>
</comment>
<dbReference type="RefSeq" id="WP_216965350.1">
    <property type="nucleotide sequence ID" value="NZ_JAHOPB010000002.1"/>
</dbReference>
<dbReference type="GO" id="GO:0006508">
    <property type="term" value="P:proteolysis"/>
    <property type="evidence" value="ECO:0007669"/>
    <property type="project" value="UniProtKB-KW"/>
</dbReference>
<name>A0ABS6IQ97_9HYPH</name>
<evidence type="ECO:0000313" key="6">
    <source>
        <dbReference type="Proteomes" id="UP000727907"/>
    </source>
</evidence>
<evidence type="ECO:0000256" key="1">
    <source>
        <dbReference type="ARBA" id="ARBA00022670"/>
    </source>
</evidence>
<proteinExistence type="predicted"/>
<keyword evidence="2" id="KW-0378">Hydrolase</keyword>
<feature type="signal peptide" evidence="4">
    <location>
        <begin position="1"/>
        <end position="21"/>
    </location>
</feature>
<dbReference type="Pfam" id="PF13365">
    <property type="entry name" value="Trypsin_2"/>
    <property type="match status" value="1"/>
</dbReference>
<dbReference type="Proteomes" id="UP000727907">
    <property type="component" value="Unassembled WGS sequence"/>
</dbReference>
<dbReference type="GO" id="GO:0008233">
    <property type="term" value="F:peptidase activity"/>
    <property type="evidence" value="ECO:0007669"/>
    <property type="project" value="UniProtKB-KW"/>
</dbReference>
<dbReference type="PANTHER" id="PTHR43343:SF3">
    <property type="entry name" value="PROTEASE DO-LIKE 8, CHLOROPLASTIC"/>
    <property type="match status" value="1"/>
</dbReference>
<dbReference type="EMBL" id="JAHOPB010000002">
    <property type="protein sequence ID" value="MBU8876501.1"/>
    <property type="molecule type" value="Genomic_DNA"/>
</dbReference>
<gene>
    <name evidence="5" type="ORF">KQ910_22200</name>
</gene>
<keyword evidence="4" id="KW-0732">Signal</keyword>
<dbReference type="PANTHER" id="PTHR43343">
    <property type="entry name" value="PEPTIDASE S12"/>
    <property type="match status" value="1"/>
</dbReference>
<feature type="region of interest" description="Disordered" evidence="3">
    <location>
        <begin position="167"/>
        <end position="219"/>
    </location>
</feature>
<feature type="compositionally biased region" description="Pro residues" evidence="3">
    <location>
        <begin position="180"/>
        <end position="206"/>
    </location>
</feature>
<feature type="chain" id="PRO_5045521747" evidence="4">
    <location>
        <begin position="22"/>
        <end position="409"/>
    </location>
</feature>
<protein>
    <submittedName>
        <fullName evidence="5">Serine protease</fullName>
    </submittedName>
</protein>
<keyword evidence="6" id="KW-1185">Reference proteome</keyword>
<accession>A0ABS6IQ97</accession>
<evidence type="ECO:0000256" key="2">
    <source>
        <dbReference type="ARBA" id="ARBA00022801"/>
    </source>
</evidence>
<evidence type="ECO:0000313" key="5">
    <source>
        <dbReference type="EMBL" id="MBU8876501.1"/>
    </source>
</evidence>
<reference evidence="5 6" key="1">
    <citation type="submission" date="2021-06" db="EMBL/GenBank/DDBJ databases">
        <authorList>
            <person name="Lee D.H."/>
        </authorList>
    </citation>
    <scope>NUCLEOTIDE SEQUENCE [LARGE SCALE GENOMIC DNA]</scope>
    <source>
        <strain evidence="5 6">MMS21-HV4-11</strain>
    </source>
</reference>
<evidence type="ECO:0000256" key="4">
    <source>
        <dbReference type="SAM" id="SignalP"/>
    </source>
</evidence>
<organism evidence="5 6">
    <name type="scientific">Reyranella humidisoli</name>
    <dbReference type="NCBI Taxonomy" id="2849149"/>
    <lineage>
        <taxon>Bacteria</taxon>
        <taxon>Pseudomonadati</taxon>
        <taxon>Pseudomonadota</taxon>
        <taxon>Alphaproteobacteria</taxon>
        <taxon>Hyphomicrobiales</taxon>
        <taxon>Reyranellaceae</taxon>
        <taxon>Reyranella</taxon>
    </lineage>
</organism>
<feature type="compositionally biased region" description="Low complexity" evidence="3">
    <location>
        <begin position="169"/>
        <end position="179"/>
    </location>
</feature>
<dbReference type="InterPro" id="IPR051201">
    <property type="entry name" value="Chloro_Bact_Ser_Proteases"/>
</dbReference>
<sequence length="409" mass="43172">MKRALAIALVAVCLWQNPARADLIPGSRTTVGGWSLSAHDRAGGKFSHCAISAPYKSGIRMLFSVSGNQSWRVGWTHESWRFTKGQSVDLTLLVDNAGPFPLKAVAATENLALAELPAKEELFDVMRKGTRMTVRAMGNTYAFNLDGTYAALTEVLNCTARYGGGSGTPPGTSASAATSPPAPPAPAPPLMPPQPSASAPPPPPQARPTSAPNVADRSGKTNMIRLILGDGTESKPQEVFEKASGAVYIVKAEKSLGSAIAVGERDLLTNCHVVESASTVTLEREGVRFPATVVSANANADRCVLRIGATAPPLPKWVRVRPYADVKVGERVFTIGTPRGLELTLAEGIISSKRVKEGERLLQTSAPISRGSSGGGLFDAQGNLIGITTFMIRDAQNINFAIAAEEYAR</sequence>
<keyword evidence="1 5" id="KW-0645">Protease</keyword>